<accession>A0A0F7SV02</accession>
<evidence type="ECO:0000313" key="1">
    <source>
        <dbReference type="EMBL" id="CED84335.1"/>
    </source>
</evidence>
<dbReference type="EMBL" id="LN483157">
    <property type="protein sequence ID" value="CED84335.1"/>
    <property type="molecule type" value="Genomic_DNA"/>
</dbReference>
<protein>
    <submittedName>
        <fullName evidence="1">Uncharacterized protein</fullName>
    </submittedName>
</protein>
<proteinExistence type="predicted"/>
<reference evidence="1" key="1">
    <citation type="submission" date="2014-08" db="EMBL/GenBank/DDBJ databases">
        <authorList>
            <person name="Sharma Rahul"/>
            <person name="Thines Marco"/>
        </authorList>
    </citation>
    <scope>NUCLEOTIDE SEQUENCE</scope>
</reference>
<dbReference type="AlphaFoldDB" id="A0A0F7SV02"/>
<name>A0A0F7SV02_PHARH</name>
<sequence>MRGVIVASDVVFVEPVDAFVSGITVGVTDREPSSYKDDQQQRWFWKTERATGSAQTKT</sequence>
<organism evidence="1">
    <name type="scientific">Phaffia rhodozyma</name>
    <name type="common">Yeast</name>
    <name type="synonym">Xanthophyllomyces dendrorhous</name>
    <dbReference type="NCBI Taxonomy" id="264483"/>
    <lineage>
        <taxon>Eukaryota</taxon>
        <taxon>Fungi</taxon>
        <taxon>Dikarya</taxon>
        <taxon>Basidiomycota</taxon>
        <taxon>Agaricomycotina</taxon>
        <taxon>Tremellomycetes</taxon>
        <taxon>Cystofilobasidiales</taxon>
        <taxon>Mrakiaceae</taxon>
        <taxon>Phaffia</taxon>
    </lineage>
</organism>